<name>A0ABV6YGR7_9HYPH</name>
<evidence type="ECO:0000256" key="8">
    <source>
        <dbReference type="ARBA" id="ARBA00046332"/>
    </source>
</evidence>
<dbReference type="RefSeq" id="WP_377031709.1">
    <property type="nucleotide sequence ID" value="NZ_JBHOMY010000122.1"/>
</dbReference>
<reference evidence="11 12" key="1">
    <citation type="submission" date="2024-09" db="EMBL/GenBank/DDBJ databases">
        <title>Nodulacao em especies de Leguminosae Basais da Amazonia e Caracterizacao dos Rizobios e Bacterias Associadas aos Nodulos.</title>
        <authorList>
            <person name="Jambeiro I.C.A."/>
            <person name="Lopes I.S."/>
            <person name="Aguiar E.R.G.R."/>
            <person name="Santos A.F.J."/>
            <person name="Dos Santos J.M.F."/>
            <person name="Gross E."/>
        </authorList>
    </citation>
    <scope>NUCLEOTIDE SEQUENCE [LARGE SCALE GENOMIC DNA]</scope>
    <source>
        <strain evidence="11 12">BRUESC1165</strain>
    </source>
</reference>
<dbReference type="Proteomes" id="UP001593940">
    <property type="component" value="Unassembled WGS sequence"/>
</dbReference>
<accession>A0ABV6YGR7</accession>
<sequence>MIVCSCNTFSDGDVKACLSPGPGCPRTPAQVYRCLGCSPKCGRCAPTIRSILTSQSAPPEQDRRSCCDKQCCVAPVKFVPVPAPSAVKIKREPGPWSRGRQAPPAQEPAIAG</sequence>
<keyword evidence="3" id="KW-0479">Metal-binding</keyword>
<dbReference type="InterPro" id="IPR041854">
    <property type="entry name" value="BFD-like_2Fe2S-bd_dom_sf"/>
</dbReference>
<dbReference type="Pfam" id="PF04324">
    <property type="entry name" value="Fer2_BFD"/>
    <property type="match status" value="1"/>
</dbReference>
<evidence type="ECO:0000313" key="12">
    <source>
        <dbReference type="Proteomes" id="UP001593940"/>
    </source>
</evidence>
<evidence type="ECO:0000256" key="7">
    <source>
        <dbReference type="ARBA" id="ARBA00039386"/>
    </source>
</evidence>
<organism evidence="11 12">
    <name type="scientific">Microvirga arabica</name>
    <dbReference type="NCBI Taxonomy" id="1128671"/>
    <lineage>
        <taxon>Bacteria</taxon>
        <taxon>Pseudomonadati</taxon>
        <taxon>Pseudomonadota</taxon>
        <taxon>Alphaproteobacteria</taxon>
        <taxon>Hyphomicrobiales</taxon>
        <taxon>Methylobacteriaceae</taxon>
        <taxon>Microvirga</taxon>
    </lineage>
</organism>
<keyword evidence="1" id="KW-0813">Transport</keyword>
<dbReference type="InterPro" id="IPR052371">
    <property type="entry name" value="BFD-associated_ferredoxin"/>
</dbReference>
<evidence type="ECO:0000259" key="10">
    <source>
        <dbReference type="Pfam" id="PF04324"/>
    </source>
</evidence>
<proteinExistence type="inferred from homology"/>
<dbReference type="PANTHER" id="PTHR37424">
    <property type="entry name" value="BACTERIOFERRITIN-ASSOCIATED FERREDOXIN"/>
    <property type="match status" value="1"/>
</dbReference>
<evidence type="ECO:0000313" key="11">
    <source>
        <dbReference type="EMBL" id="MFC1460473.1"/>
    </source>
</evidence>
<protein>
    <recommendedName>
        <fullName evidence="7">Bacterioferritin-associated ferredoxin</fullName>
    </recommendedName>
</protein>
<feature type="domain" description="BFD-like [2Fe-2S]-binding" evidence="10">
    <location>
        <begin position="2"/>
        <end position="53"/>
    </location>
</feature>
<evidence type="ECO:0000256" key="3">
    <source>
        <dbReference type="ARBA" id="ARBA00022723"/>
    </source>
</evidence>
<keyword evidence="6" id="KW-0411">Iron-sulfur</keyword>
<evidence type="ECO:0000256" key="9">
    <source>
        <dbReference type="SAM" id="MobiDB-lite"/>
    </source>
</evidence>
<dbReference type="PANTHER" id="PTHR37424:SF1">
    <property type="entry name" value="BACTERIOFERRITIN-ASSOCIATED FERREDOXIN"/>
    <property type="match status" value="1"/>
</dbReference>
<evidence type="ECO:0000256" key="6">
    <source>
        <dbReference type="ARBA" id="ARBA00023014"/>
    </source>
</evidence>
<feature type="region of interest" description="Disordered" evidence="9">
    <location>
        <begin position="87"/>
        <end position="112"/>
    </location>
</feature>
<evidence type="ECO:0000256" key="1">
    <source>
        <dbReference type="ARBA" id="ARBA00022448"/>
    </source>
</evidence>
<gene>
    <name evidence="11" type="ORF">ACETIH_27925</name>
</gene>
<comment type="caution">
    <text evidence="11">The sequence shown here is derived from an EMBL/GenBank/DDBJ whole genome shotgun (WGS) entry which is preliminary data.</text>
</comment>
<evidence type="ECO:0000256" key="4">
    <source>
        <dbReference type="ARBA" id="ARBA00022982"/>
    </source>
</evidence>
<evidence type="ECO:0000256" key="5">
    <source>
        <dbReference type="ARBA" id="ARBA00023004"/>
    </source>
</evidence>
<keyword evidence="4" id="KW-0249">Electron transport</keyword>
<dbReference type="EMBL" id="JBHOMY010000122">
    <property type="protein sequence ID" value="MFC1460473.1"/>
    <property type="molecule type" value="Genomic_DNA"/>
</dbReference>
<keyword evidence="12" id="KW-1185">Reference proteome</keyword>
<dbReference type="Gene3D" id="1.10.10.1100">
    <property type="entry name" value="BFD-like [2Fe-2S]-binding domain"/>
    <property type="match status" value="1"/>
</dbReference>
<keyword evidence="2" id="KW-0001">2Fe-2S</keyword>
<comment type="similarity">
    <text evidence="8">Belongs to the Bfd family.</text>
</comment>
<evidence type="ECO:0000256" key="2">
    <source>
        <dbReference type="ARBA" id="ARBA00022714"/>
    </source>
</evidence>
<dbReference type="InterPro" id="IPR007419">
    <property type="entry name" value="BFD-like_2Fe2S-bd_dom"/>
</dbReference>
<keyword evidence="5" id="KW-0408">Iron</keyword>